<dbReference type="AlphaFoldDB" id="A0A2P1BNV0"/>
<organism evidence="2">
    <name type="scientific">Klebsiella pneumoniae</name>
    <dbReference type="NCBI Taxonomy" id="573"/>
    <lineage>
        <taxon>Bacteria</taxon>
        <taxon>Pseudomonadati</taxon>
        <taxon>Pseudomonadota</taxon>
        <taxon>Gammaproteobacteria</taxon>
        <taxon>Enterobacterales</taxon>
        <taxon>Enterobacteriaceae</taxon>
        <taxon>Klebsiella/Raoultella group</taxon>
        <taxon>Klebsiella</taxon>
        <taxon>Klebsiella pneumoniae complex</taxon>
    </lineage>
</organism>
<feature type="region of interest" description="Disordered" evidence="1">
    <location>
        <begin position="139"/>
        <end position="168"/>
    </location>
</feature>
<keyword evidence="2" id="KW-0614">Plasmid</keyword>
<evidence type="ECO:0000313" key="2">
    <source>
        <dbReference type="EMBL" id="AVI43417.1"/>
    </source>
</evidence>
<name>A0A2P1BNV0_KLEPN</name>
<protein>
    <submittedName>
        <fullName evidence="2">Uncharacterized protein</fullName>
    </submittedName>
</protein>
<reference evidence="2" key="1">
    <citation type="submission" date="2017-12" db="EMBL/GenBank/DDBJ databases">
        <title>Insights into the successfully spreading KPC-encoding IncII plasmids.</title>
        <authorList>
            <person name="Brandt C."/>
            <person name="Pletz M.W."/>
            <person name="Makarewicz O."/>
        </authorList>
    </citation>
    <scope>NUCLEOTIDE SEQUENCE</scope>
    <source>
        <strain evidence="2">St015256/1</strain>
        <plasmid evidence="2">pUJ-83KPC</plasmid>
    </source>
</reference>
<feature type="compositionally biased region" description="Basic and acidic residues" evidence="1">
    <location>
        <begin position="147"/>
        <end position="168"/>
    </location>
</feature>
<proteinExistence type="predicted"/>
<accession>A0A2P1BNV0</accession>
<evidence type="ECO:0000256" key="1">
    <source>
        <dbReference type="SAM" id="MobiDB-lite"/>
    </source>
</evidence>
<geneLocation type="plasmid" evidence="2">
    <name>pUJ-83KPC</name>
</geneLocation>
<dbReference type="EMBL" id="MG700549">
    <property type="protein sequence ID" value="AVI43417.1"/>
    <property type="molecule type" value="Genomic_DNA"/>
</dbReference>
<sequence>MAGKNLLRKALPSPDSKTVVLVSAPANGLKRVIRVPERSRHPPQRRNARARNGVARRVPAVLRRHGESGATGTVAASAAVDLDVRHQTLAVRAETALRVRRSYRVFSRLAEWLDDRTAQLAGSRRCPVWVCFKAFKKRHHSRKKKRKQEDRGSKQGKRGKEIRAARERGPVFRRRRRAAFSAVGQVIPCPFGYLRGLLYSAQKSRMALNRRRSASRFSKAFR</sequence>